<dbReference type="KEGG" id="fgg:FSB75_12270"/>
<protein>
    <submittedName>
        <fullName evidence="2">Toll/interleukin-1 receptor domain-containing protein</fullName>
    </submittedName>
</protein>
<dbReference type="Proteomes" id="UP000321204">
    <property type="component" value="Chromosome"/>
</dbReference>
<evidence type="ECO:0000259" key="1">
    <source>
        <dbReference type="PROSITE" id="PS50104"/>
    </source>
</evidence>
<dbReference type="Pfam" id="PF13676">
    <property type="entry name" value="TIR_2"/>
    <property type="match status" value="1"/>
</dbReference>
<name>A0A5B8UJQ1_9BACT</name>
<gene>
    <name evidence="2" type="ORF">FSB75_12270</name>
</gene>
<proteinExistence type="predicted"/>
<dbReference type="PROSITE" id="PS50104">
    <property type="entry name" value="TIR"/>
    <property type="match status" value="1"/>
</dbReference>
<dbReference type="InterPro" id="IPR000157">
    <property type="entry name" value="TIR_dom"/>
</dbReference>
<dbReference type="Gene3D" id="3.40.50.10140">
    <property type="entry name" value="Toll/interleukin-1 receptor homology (TIR) domain"/>
    <property type="match status" value="1"/>
</dbReference>
<dbReference type="InterPro" id="IPR035897">
    <property type="entry name" value="Toll_tir_struct_dom_sf"/>
</dbReference>
<reference evidence="2 3" key="1">
    <citation type="journal article" date="2015" name="Int. J. Syst. Evol. Microbiol.">
        <title>Flavisolibacter ginsenosidimutans sp. nov., with ginsenoside-converting activity isolated from soil used for cultivating ginseng.</title>
        <authorList>
            <person name="Zhao Y."/>
            <person name="Liu Q."/>
            <person name="Kang M.S."/>
            <person name="Jin F."/>
            <person name="Yu H."/>
            <person name="Im W.T."/>
        </authorList>
    </citation>
    <scope>NUCLEOTIDE SEQUENCE [LARGE SCALE GENOMIC DNA]</scope>
    <source>
        <strain evidence="2 3">Gsoil 636</strain>
    </source>
</reference>
<dbReference type="GO" id="GO:0007165">
    <property type="term" value="P:signal transduction"/>
    <property type="evidence" value="ECO:0007669"/>
    <property type="project" value="InterPro"/>
</dbReference>
<dbReference type="SUPFAM" id="SSF52200">
    <property type="entry name" value="Toll/Interleukin receptor TIR domain"/>
    <property type="match status" value="1"/>
</dbReference>
<keyword evidence="3" id="KW-1185">Reference proteome</keyword>
<dbReference type="EMBL" id="CP042433">
    <property type="protein sequence ID" value="QEC56636.1"/>
    <property type="molecule type" value="Genomic_DNA"/>
</dbReference>
<evidence type="ECO:0000313" key="3">
    <source>
        <dbReference type="Proteomes" id="UP000321204"/>
    </source>
</evidence>
<dbReference type="RefSeq" id="WP_146787758.1">
    <property type="nucleotide sequence ID" value="NZ_BAABIO010000003.1"/>
</dbReference>
<accession>A0A5B8UJQ1</accession>
<feature type="domain" description="TIR" evidence="1">
    <location>
        <begin position="169"/>
        <end position="315"/>
    </location>
</feature>
<dbReference type="OrthoDB" id="344630at2"/>
<keyword evidence="2" id="KW-0675">Receptor</keyword>
<evidence type="ECO:0000313" key="2">
    <source>
        <dbReference type="EMBL" id="QEC56636.1"/>
    </source>
</evidence>
<organism evidence="2 3">
    <name type="scientific">Flavisolibacter ginsenosidimutans</name>
    <dbReference type="NCBI Taxonomy" id="661481"/>
    <lineage>
        <taxon>Bacteria</taxon>
        <taxon>Pseudomonadati</taxon>
        <taxon>Bacteroidota</taxon>
        <taxon>Chitinophagia</taxon>
        <taxon>Chitinophagales</taxon>
        <taxon>Chitinophagaceae</taxon>
        <taxon>Flavisolibacter</taxon>
    </lineage>
</organism>
<sequence length="417" mass="46068">MRSVLLQLHIGQPLECTAWSNVPTANGVQITVFSNSGVSRQIEQCAQNCFSFLEQSLIAVGGKRELAPCFRDSGGIFGAYTCGGAVQGLHKRVLIYIADGSGVVDDLNIERYFLVPNAIIIPVIDSSISGSPTQILPNSFNTILAEHIDNFNVSPAVPRILRAGGIQSKSFRLFISYKHADARAIAGQLFHALSERMFDVFLDRFSSRTGDEFVALIKEELFNKACVLVLETNDIGSSVYCRQEVATATAYHLGLMALDLPGSQTTFPQIRKRFDLSACTLTPKDELSNSDLQNLISFIEQNYDHEIARRLRYQDKTLVDSILAAGLTPQPVGIGQYRVQKNMKTFLLSMNAYPPAVDDFIDTERSALQIPTVNQTILFGPVSVVRTIRGEQISWLGKKSSIYPIDEGHVMRSIKNI</sequence>
<dbReference type="AlphaFoldDB" id="A0A5B8UJQ1"/>